<sequence>MANADMQKGSAEMILLALLEQRARHGYELAKLIEAQSANQLQFHVASLYPMLYRMERNKLVEGKWVEKAGERRRRFYKLTPAGRKALAAHRESWRTFVTALNRLTGFDHA</sequence>
<dbReference type="HOGENOM" id="CLU_063440_3_3_0"/>
<dbReference type="PANTHER" id="PTHR33169">
    <property type="entry name" value="PADR-FAMILY TRANSCRIPTIONAL REGULATOR"/>
    <property type="match status" value="1"/>
</dbReference>
<name>Q027Q3_SOLUE</name>
<dbReference type="OrthoDB" id="9808017at2"/>
<reference evidence="2" key="1">
    <citation type="submission" date="2006-10" db="EMBL/GenBank/DDBJ databases">
        <title>Complete sequence of Solibacter usitatus Ellin6076.</title>
        <authorList>
            <consortium name="US DOE Joint Genome Institute"/>
            <person name="Copeland A."/>
            <person name="Lucas S."/>
            <person name="Lapidus A."/>
            <person name="Barry K."/>
            <person name="Detter J.C."/>
            <person name="Glavina del Rio T."/>
            <person name="Hammon N."/>
            <person name="Israni S."/>
            <person name="Dalin E."/>
            <person name="Tice H."/>
            <person name="Pitluck S."/>
            <person name="Thompson L.S."/>
            <person name="Brettin T."/>
            <person name="Bruce D."/>
            <person name="Han C."/>
            <person name="Tapia R."/>
            <person name="Gilna P."/>
            <person name="Schmutz J."/>
            <person name="Larimer F."/>
            <person name="Land M."/>
            <person name="Hauser L."/>
            <person name="Kyrpides N."/>
            <person name="Mikhailova N."/>
            <person name="Janssen P.H."/>
            <person name="Kuske C.R."/>
            <person name="Richardson P."/>
        </authorList>
    </citation>
    <scope>NUCLEOTIDE SEQUENCE</scope>
    <source>
        <strain evidence="2">Ellin6076</strain>
    </source>
</reference>
<dbReference type="Pfam" id="PF03551">
    <property type="entry name" value="PadR"/>
    <property type="match status" value="1"/>
</dbReference>
<dbReference type="InterPro" id="IPR017799">
    <property type="entry name" value="Tscrpt_reg_PadR_acidobac-type"/>
</dbReference>
<dbReference type="InParanoid" id="Q027Q3"/>
<dbReference type="InterPro" id="IPR052509">
    <property type="entry name" value="Metal_resp_DNA-bind_regulator"/>
</dbReference>
<protein>
    <submittedName>
        <fullName evidence="2">Transcriptional regulator, PadR family</fullName>
    </submittedName>
</protein>
<dbReference type="STRING" id="234267.Acid_1764"/>
<dbReference type="InterPro" id="IPR005149">
    <property type="entry name" value="Tscrpt_reg_PadR_N"/>
</dbReference>
<dbReference type="KEGG" id="sus:Acid_1764"/>
<evidence type="ECO:0000313" key="2">
    <source>
        <dbReference type="EMBL" id="ABJ82754.1"/>
    </source>
</evidence>
<dbReference type="Gene3D" id="1.10.10.10">
    <property type="entry name" value="Winged helix-like DNA-binding domain superfamily/Winged helix DNA-binding domain"/>
    <property type="match status" value="1"/>
</dbReference>
<proteinExistence type="predicted"/>
<dbReference type="eggNOG" id="COG1695">
    <property type="taxonomic scope" value="Bacteria"/>
</dbReference>
<organism evidence="2">
    <name type="scientific">Solibacter usitatus (strain Ellin6076)</name>
    <dbReference type="NCBI Taxonomy" id="234267"/>
    <lineage>
        <taxon>Bacteria</taxon>
        <taxon>Pseudomonadati</taxon>
        <taxon>Acidobacteriota</taxon>
        <taxon>Terriglobia</taxon>
        <taxon>Bryobacterales</taxon>
        <taxon>Solibacteraceae</taxon>
        <taxon>Candidatus Solibacter</taxon>
    </lineage>
</organism>
<dbReference type="PANTHER" id="PTHR33169:SF14">
    <property type="entry name" value="TRANSCRIPTIONAL REGULATOR RV3488"/>
    <property type="match status" value="1"/>
</dbReference>
<dbReference type="SUPFAM" id="SSF46785">
    <property type="entry name" value="Winged helix' DNA-binding domain"/>
    <property type="match status" value="1"/>
</dbReference>
<feature type="domain" description="Transcription regulator PadR N-terminal" evidence="1">
    <location>
        <begin position="15"/>
        <end position="88"/>
    </location>
</feature>
<accession>Q027Q3</accession>
<gene>
    <name evidence="2" type="ordered locus">Acid_1764</name>
</gene>
<dbReference type="AlphaFoldDB" id="Q027Q3"/>
<dbReference type="NCBIfam" id="TIGR03433">
    <property type="entry name" value="padR_acidobact"/>
    <property type="match status" value="1"/>
</dbReference>
<evidence type="ECO:0000259" key="1">
    <source>
        <dbReference type="Pfam" id="PF03551"/>
    </source>
</evidence>
<dbReference type="InterPro" id="IPR036388">
    <property type="entry name" value="WH-like_DNA-bd_sf"/>
</dbReference>
<dbReference type="InterPro" id="IPR036390">
    <property type="entry name" value="WH_DNA-bd_sf"/>
</dbReference>
<dbReference type="EMBL" id="CP000473">
    <property type="protein sequence ID" value="ABJ82754.1"/>
    <property type="molecule type" value="Genomic_DNA"/>
</dbReference>